<dbReference type="AlphaFoldDB" id="A0ABD3QTN8"/>
<feature type="region of interest" description="Disordered" evidence="1">
    <location>
        <begin position="68"/>
        <end position="97"/>
    </location>
</feature>
<feature type="region of interest" description="Disordered" evidence="1">
    <location>
        <begin position="316"/>
        <end position="394"/>
    </location>
</feature>
<gene>
    <name evidence="2" type="ORF">ACHAWO_008850</name>
</gene>
<proteinExistence type="predicted"/>
<feature type="compositionally biased region" description="Polar residues" evidence="1">
    <location>
        <begin position="374"/>
        <end position="384"/>
    </location>
</feature>
<name>A0ABD3QTN8_9STRA</name>
<dbReference type="EMBL" id="JALLPJ020000066">
    <property type="protein sequence ID" value="KAL3803600.1"/>
    <property type="molecule type" value="Genomic_DNA"/>
</dbReference>
<feature type="compositionally biased region" description="Basic and acidic residues" evidence="1">
    <location>
        <begin position="319"/>
        <end position="330"/>
    </location>
</feature>
<dbReference type="Proteomes" id="UP001530400">
    <property type="component" value="Unassembled WGS sequence"/>
</dbReference>
<keyword evidence="3" id="KW-1185">Reference proteome</keyword>
<evidence type="ECO:0000313" key="3">
    <source>
        <dbReference type="Proteomes" id="UP001530400"/>
    </source>
</evidence>
<protein>
    <submittedName>
        <fullName evidence="2">Uncharacterized protein</fullName>
    </submittedName>
</protein>
<sequence length="394" mass="42996">MEAFKTRAARRPSSNQPIPSTATPHLNQATGIDDFSARRSGRAINGQCVADNDTWVEALAVCEVANDPKKAKTTSKGPGLLKKLKSKSSMNSNEHSDSTNMQQQHEAQMALAAQRLTLRPYFQSQNTGQRVWDEPPSGASNIVYATAESRKMAHAQLEEMRATYAEASLIRKSEREEAAALERSFSERSGSIRKLSLPKIFKRSSSSMSETEVRTMKAPLVASNTVSAKTGIPESVLEESIGLATENAFEKDLQMAMMLSMGVGQGSVMGVGNNHSNRFIEGTGYSSEFASANNCTPAAAARREKEQIEMVKKLSLAEQKARNAPVDDCRKKSHKSKKKHAPSQYASLKSDESEIVSRHVSKRAEKAAAAPTIDQINSDFNIDQSKYAGGKSEY</sequence>
<evidence type="ECO:0000256" key="1">
    <source>
        <dbReference type="SAM" id="MobiDB-lite"/>
    </source>
</evidence>
<feature type="compositionally biased region" description="Basic residues" evidence="1">
    <location>
        <begin position="331"/>
        <end position="341"/>
    </location>
</feature>
<accession>A0ABD3QTN8</accession>
<feature type="compositionally biased region" description="Polar residues" evidence="1">
    <location>
        <begin position="12"/>
        <end position="30"/>
    </location>
</feature>
<evidence type="ECO:0000313" key="2">
    <source>
        <dbReference type="EMBL" id="KAL3803600.1"/>
    </source>
</evidence>
<comment type="caution">
    <text evidence="2">The sequence shown here is derived from an EMBL/GenBank/DDBJ whole genome shotgun (WGS) entry which is preliminary data.</text>
</comment>
<feature type="region of interest" description="Disordered" evidence="1">
    <location>
        <begin position="1"/>
        <end position="31"/>
    </location>
</feature>
<reference evidence="2 3" key="1">
    <citation type="submission" date="2024-10" db="EMBL/GenBank/DDBJ databases">
        <title>Updated reference genomes for cyclostephanoid diatoms.</title>
        <authorList>
            <person name="Roberts W.R."/>
            <person name="Alverson A.J."/>
        </authorList>
    </citation>
    <scope>NUCLEOTIDE SEQUENCE [LARGE SCALE GENOMIC DNA]</scope>
    <source>
        <strain evidence="2 3">AJA010-31</strain>
    </source>
</reference>
<organism evidence="2 3">
    <name type="scientific">Cyclotella atomus</name>
    <dbReference type="NCBI Taxonomy" id="382360"/>
    <lineage>
        <taxon>Eukaryota</taxon>
        <taxon>Sar</taxon>
        <taxon>Stramenopiles</taxon>
        <taxon>Ochrophyta</taxon>
        <taxon>Bacillariophyta</taxon>
        <taxon>Coscinodiscophyceae</taxon>
        <taxon>Thalassiosirophycidae</taxon>
        <taxon>Stephanodiscales</taxon>
        <taxon>Stephanodiscaceae</taxon>
        <taxon>Cyclotella</taxon>
    </lineage>
</organism>
<feature type="compositionally biased region" description="Basic and acidic residues" evidence="1">
    <location>
        <begin position="349"/>
        <end position="366"/>
    </location>
</feature>